<feature type="transmembrane region" description="Helical" evidence="21">
    <location>
        <begin position="418"/>
        <end position="439"/>
    </location>
</feature>
<feature type="transmembrane region" description="Helical" evidence="21">
    <location>
        <begin position="226"/>
        <end position="258"/>
    </location>
</feature>
<evidence type="ECO:0000313" key="22">
    <source>
        <dbReference type="EMBL" id="PIS39645.1"/>
    </source>
</evidence>
<keyword evidence="4" id="KW-0132">Cell division</keyword>
<organism evidence="22 23">
    <name type="scientific">Candidatus Nealsonbacteria bacterium CG08_land_8_20_14_0_20_38_20</name>
    <dbReference type="NCBI Taxonomy" id="1974705"/>
    <lineage>
        <taxon>Bacteria</taxon>
        <taxon>Candidatus Nealsoniibacteriota</taxon>
    </lineage>
</organism>
<dbReference type="InterPro" id="IPR013437">
    <property type="entry name" value="FtsW"/>
</dbReference>
<evidence type="ECO:0000256" key="20">
    <source>
        <dbReference type="ARBA" id="ARBA00049902"/>
    </source>
</evidence>
<reference evidence="23" key="1">
    <citation type="submission" date="2017-09" db="EMBL/GenBank/DDBJ databases">
        <title>Depth-based differentiation of microbial function through sediment-hosted aquifers and enrichment of novel symbionts in the deep terrestrial subsurface.</title>
        <authorList>
            <person name="Probst A.J."/>
            <person name="Ladd B."/>
            <person name="Jarett J.K."/>
            <person name="Geller-Mcgrath D.E."/>
            <person name="Sieber C.M.K."/>
            <person name="Emerson J.B."/>
            <person name="Anantharaman K."/>
            <person name="Thomas B.C."/>
            <person name="Malmstrom R."/>
            <person name="Stieglmeier M."/>
            <person name="Klingl A."/>
            <person name="Woyke T."/>
            <person name="Ryan C.M."/>
            <person name="Banfield J.F."/>
        </authorList>
    </citation>
    <scope>NUCLEOTIDE SEQUENCE [LARGE SCALE GENOMIC DNA]</scope>
</reference>
<dbReference type="GO" id="GO:0051301">
    <property type="term" value="P:cell division"/>
    <property type="evidence" value="ECO:0007669"/>
    <property type="project" value="UniProtKB-KW"/>
</dbReference>
<comment type="catalytic activity">
    <reaction evidence="20">
        <text>[GlcNAc-(1-&gt;4)-Mur2Ac(oyl-L-Ala-gamma-D-Glu-L-Lys-D-Ala-D-Ala)](n)-di-trans,octa-cis-undecaprenyl diphosphate + beta-D-GlcNAc-(1-&gt;4)-Mur2Ac(oyl-L-Ala-gamma-D-Glu-L-Lys-D-Ala-D-Ala)-di-trans,octa-cis-undecaprenyl diphosphate = [GlcNAc-(1-&gt;4)-Mur2Ac(oyl-L-Ala-gamma-D-Glu-L-Lys-D-Ala-D-Ala)](n+1)-di-trans,octa-cis-undecaprenyl diphosphate + di-trans,octa-cis-undecaprenyl diphosphate + H(+)</text>
        <dbReference type="Rhea" id="RHEA:23708"/>
        <dbReference type="Rhea" id="RHEA-COMP:9602"/>
        <dbReference type="Rhea" id="RHEA-COMP:9603"/>
        <dbReference type="ChEBI" id="CHEBI:15378"/>
        <dbReference type="ChEBI" id="CHEBI:58405"/>
        <dbReference type="ChEBI" id="CHEBI:60033"/>
        <dbReference type="ChEBI" id="CHEBI:78435"/>
        <dbReference type="EC" id="2.4.99.28"/>
    </reaction>
</comment>
<feature type="transmembrane region" description="Helical" evidence="21">
    <location>
        <begin position="264"/>
        <end position="282"/>
    </location>
</feature>
<dbReference type="EC" id="2.4.99.28" evidence="19"/>
<keyword evidence="9" id="KW-0573">Peptidoglycan synthesis</keyword>
<keyword evidence="13" id="KW-0961">Cell wall biogenesis/degradation</keyword>
<comment type="similarity">
    <text evidence="16">Belongs to the SEDS family. FtsW subfamily.</text>
</comment>
<evidence type="ECO:0000256" key="21">
    <source>
        <dbReference type="SAM" id="Phobius"/>
    </source>
</evidence>
<comment type="subcellular location">
    <subcellularLocation>
        <location evidence="1">Cell membrane</location>
        <topology evidence="1">Multi-pass membrane protein</topology>
    </subcellularLocation>
</comment>
<dbReference type="GO" id="GO:0008955">
    <property type="term" value="F:peptidoglycan glycosyltransferase activity"/>
    <property type="evidence" value="ECO:0007669"/>
    <property type="project" value="UniProtKB-EC"/>
</dbReference>
<feature type="transmembrane region" description="Helical" evidence="21">
    <location>
        <begin position="118"/>
        <end position="137"/>
    </location>
</feature>
<comment type="pathway">
    <text evidence="2">Cell wall biogenesis; peptidoglycan biosynthesis.</text>
</comment>
<keyword evidence="7 21" id="KW-0812">Transmembrane</keyword>
<feature type="transmembrane region" description="Helical" evidence="21">
    <location>
        <begin position="149"/>
        <end position="169"/>
    </location>
</feature>
<protein>
    <recommendedName>
        <fullName evidence="17">Probable peptidoglycan glycosyltransferase FtsW</fullName>
        <ecNumber evidence="19">2.4.99.28</ecNumber>
    </recommendedName>
    <alternativeName>
        <fullName evidence="18">Cell division protein FtsW</fullName>
    </alternativeName>
    <alternativeName>
        <fullName evidence="15">Cell wall polymerase</fullName>
    </alternativeName>
    <alternativeName>
        <fullName evidence="14">Peptidoglycan polymerase</fullName>
    </alternativeName>
</protein>
<proteinExistence type="inferred from homology"/>
<evidence type="ECO:0000256" key="1">
    <source>
        <dbReference type="ARBA" id="ARBA00004651"/>
    </source>
</evidence>
<dbReference type="PANTHER" id="PTHR30474:SF2">
    <property type="entry name" value="PEPTIDOGLYCAN GLYCOSYLTRANSFERASE FTSW-RELATED"/>
    <property type="match status" value="1"/>
</dbReference>
<keyword evidence="12" id="KW-0131">Cell cycle</keyword>
<keyword evidence="11 21" id="KW-0472">Membrane</keyword>
<evidence type="ECO:0000256" key="9">
    <source>
        <dbReference type="ARBA" id="ARBA00022984"/>
    </source>
</evidence>
<evidence type="ECO:0000256" key="14">
    <source>
        <dbReference type="ARBA" id="ARBA00032370"/>
    </source>
</evidence>
<keyword evidence="6" id="KW-0808">Transferase</keyword>
<dbReference type="GO" id="GO:0071555">
    <property type="term" value="P:cell wall organization"/>
    <property type="evidence" value="ECO:0007669"/>
    <property type="project" value="UniProtKB-KW"/>
</dbReference>
<evidence type="ECO:0000256" key="2">
    <source>
        <dbReference type="ARBA" id="ARBA00004752"/>
    </source>
</evidence>
<evidence type="ECO:0000256" key="18">
    <source>
        <dbReference type="ARBA" id="ARBA00041418"/>
    </source>
</evidence>
<gene>
    <name evidence="22" type="primary">ftsW</name>
    <name evidence="22" type="ORF">COT33_00885</name>
</gene>
<dbReference type="GO" id="GO:0009252">
    <property type="term" value="P:peptidoglycan biosynthetic process"/>
    <property type="evidence" value="ECO:0007669"/>
    <property type="project" value="UniProtKB-KW"/>
</dbReference>
<evidence type="ECO:0000256" key="16">
    <source>
        <dbReference type="ARBA" id="ARBA00038053"/>
    </source>
</evidence>
<evidence type="ECO:0000256" key="10">
    <source>
        <dbReference type="ARBA" id="ARBA00022989"/>
    </source>
</evidence>
<dbReference type="EMBL" id="PEYD01000014">
    <property type="protein sequence ID" value="PIS39645.1"/>
    <property type="molecule type" value="Genomic_DNA"/>
</dbReference>
<evidence type="ECO:0000256" key="4">
    <source>
        <dbReference type="ARBA" id="ARBA00022618"/>
    </source>
</evidence>
<keyword evidence="10 21" id="KW-1133">Transmembrane helix</keyword>
<accession>A0A2H0YMB7</accession>
<evidence type="ECO:0000256" key="17">
    <source>
        <dbReference type="ARBA" id="ARBA00041185"/>
    </source>
</evidence>
<evidence type="ECO:0000256" key="13">
    <source>
        <dbReference type="ARBA" id="ARBA00023316"/>
    </source>
</evidence>
<feature type="transmembrane region" description="Helical" evidence="21">
    <location>
        <begin position="82"/>
        <end position="106"/>
    </location>
</feature>
<keyword evidence="8" id="KW-0133">Cell shape</keyword>
<evidence type="ECO:0000256" key="15">
    <source>
        <dbReference type="ARBA" id="ARBA00033270"/>
    </source>
</evidence>
<keyword evidence="3" id="KW-1003">Cell membrane</keyword>
<feature type="transmembrane region" description="Helical" evidence="21">
    <location>
        <begin position="312"/>
        <end position="333"/>
    </location>
</feature>
<evidence type="ECO:0000256" key="19">
    <source>
        <dbReference type="ARBA" id="ARBA00044770"/>
    </source>
</evidence>
<evidence type="ECO:0000256" key="8">
    <source>
        <dbReference type="ARBA" id="ARBA00022960"/>
    </source>
</evidence>
<evidence type="ECO:0000313" key="23">
    <source>
        <dbReference type="Proteomes" id="UP000230088"/>
    </source>
</evidence>
<evidence type="ECO:0000256" key="5">
    <source>
        <dbReference type="ARBA" id="ARBA00022676"/>
    </source>
</evidence>
<evidence type="ECO:0000256" key="3">
    <source>
        <dbReference type="ARBA" id="ARBA00022475"/>
    </source>
</evidence>
<evidence type="ECO:0000256" key="11">
    <source>
        <dbReference type="ARBA" id="ARBA00023136"/>
    </source>
</evidence>
<feature type="transmembrane region" description="Helical" evidence="21">
    <location>
        <begin position="384"/>
        <end position="406"/>
    </location>
</feature>
<comment type="caution">
    <text evidence="22">The sequence shown here is derived from an EMBL/GenBank/DDBJ whole genome shotgun (WGS) entry which is preliminary data.</text>
</comment>
<sequence>MEFLRIIKKREGSLKNILKNSLNNKFLFPNSSNLEINNKFLFPNSSNLEINNCDIMNLMKRNKEQVFISKFFKFGNKEWPDYILLSVIVILIILGILILFSVSASISQAKFGKTYYFLNHQLLFGLVPGLILAFLAFKIRLDFFKKWALILLLSNLVLMLLVFFPKIGIESGGAARWIGLGKLTLQPSEFLKITFIIYLAAWLSSRGAKEKLKNSRKIFNQTFIAFLSLILIIAFLLLLQPNFSTLGIIILTGILMYFLSNTPLWQISLIILLGGASLIPLLKIAPYRAERLLIFLNPELDPMGKGYQLKQALIAVGSGGIFGLGLGMSQQKFGFLPQTFSDSVFAIFSEETGFIGGLFLILLFMVFFWRGFKIGLNSKNKFSQILAFGITFYVVIQAFVNIGSMLGIVPVTGIPLPFIGYGGSHLIAELIGVGILLNISKQNT</sequence>
<dbReference type="PANTHER" id="PTHR30474">
    <property type="entry name" value="CELL CYCLE PROTEIN"/>
    <property type="match status" value="1"/>
</dbReference>
<dbReference type="GO" id="GO:0032153">
    <property type="term" value="C:cell division site"/>
    <property type="evidence" value="ECO:0007669"/>
    <property type="project" value="TreeGrafter"/>
</dbReference>
<keyword evidence="5" id="KW-0328">Glycosyltransferase</keyword>
<dbReference type="AlphaFoldDB" id="A0A2H0YMB7"/>
<dbReference type="Pfam" id="PF01098">
    <property type="entry name" value="FTSW_RODA_SPOVE"/>
    <property type="match status" value="1"/>
</dbReference>
<dbReference type="InterPro" id="IPR001182">
    <property type="entry name" value="FtsW/RodA"/>
</dbReference>
<dbReference type="GO" id="GO:0008360">
    <property type="term" value="P:regulation of cell shape"/>
    <property type="evidence" value="ECO:0007669"/>
    <property type="project" value="UniProtKB-KW"/>
</dbReference>
<dbReference type="Proteomes" id="UP000230088">
    <property type="component" value="Unassembled WGS sequence"/>
</dbReference>
<dbReference type="NCBIfam" id="TIGR02614">
    <property type="entry name" value="ftsW"/>
    <property type="match status" value="1"/>
</dbReference>
<feature type="transmembrane region" description="Helical" evidence="21">
    <location>
        <begin position="353"/>
        <end position="372"/>
    </location>
</feature>
<feature type="transmembrane region" description="Helical" evidence="21">
    <location>
        <begin position="189"/>
        <end position="205"/>
    </location>
</feature>
<evidence type="ECO:0000256" key="7">
    <source>
        <dbReference type="ARBA" id="ARBA00022692"/>
    </source>
</evidence>
<dbReference type="GO" id="GO:0015648">
    <property type="term" value="F:lipid-linked peptidoglycan transporter activity"/>
    <property type="evidence" value="ECO:0007669"/>
    <property type="project" value="TreeGrafter"/>
</dbReference>
<dbReference type="GO" id="GO:0005886">
    <property type="term" value="C:plasma membrane"/>
    <property type="evidence" value="ECO:0007669"/>
    <property type="project" value="UniProtKB-SubCell"/>
</dbReference>
<evidence type="ECO:0000256" key="6">
    <source>
        <dbReference type="ARBA" id="ARBA00022679"/>
    </source>
</evidence>
<name>A0A2H0YMB7_9BACT</name>
<evidence type="ECO:0000256" key="12">
    <source>
        <dbReference type="ARBA" id="ARBA00023306"/>
    </source>
</evidence>